<protein>
    <recommendedName>
        <fullName evidence="4">Invasion associated locus B family protein</fullName>
    </recommendedName>
</protein>
<dbReference type="RefSeq" id="WP_309798074.1">
    <property type="nucleotide sequence ID" value="NZ_JAVDPW010000008.1"/>
</dbReference>
<dbReference type="Proteomes" id="UP001262410">
    <property type="component" value="Unassembled WGS sequence"/>
</dbReference>
<evidence type="ECO:0000313" key="2">
    <source>
        <dbReference type="EMBL" id="MDR6292187.1"/>
    </source>
</evidence>
<comment type="caution">
    <text evidence="2">The sequence shown here is derived from an EMBL/GenBank/DDBJ whole genome shotgun (WGS) entry which is preliminary data.</text>
</comment>
<reference evidence="2 3" key="1">
    <citation type="submission" date="2023-07" db="EMBL/GenBank/DDBJ databases">
        <title>Sorghum-associated microbial communities from plants grown in Nebraska, USA.</title>
        <authorList>
            <person name="Schachtman D."/>
        </authorList>
    </citation>
    <scope>NUCLEOTIDE SEQUENCE [LARGE SCALE GENOMIC DNA]</scope>
    <source>
        <strain evidence="2 3">584</strain>
    </source>
</reference>
<proteinExistence type="predicted"/>
<evidence type="ECO:0000313" key="3">
    <source>
        <dbReference type="Proteomes" id="UP001262410"/>
    </source>
</evidence>
<gene>
    <name evidence="2" type="ORF">E9232_004725</name>
</gene>
<evidence type="ECO:0008006" key="4">
    <source>
        <dbReference type="Google" id="ProtNLM"/>
    </source>
</evidence>
<accession>A0ABU1JU99</accession>
<feature type="chain" id="PRO_5046550016" description="Invasion associated locus B family protein" evidence="1">
    <location>
        <begin position="20"/>
        <end position="167"/>
    </location>
</feature>
<feature type="signal peptide" evidence="1">
    <location>
        <begin position="1"/>
        <end position="19"/>
    </location>
</feature>
<keyword evidence="1" id="KW-0732">Signal</keyword>
<evidence type="ECO:0000256" key="1">
    <source>
        <dbReference type="SAM" id="SignalP"/>
    </source>
</evidence>
<sequence length="167" mass="17044">MVRAAVLALPVLLAATAAAGAQEAEGWGTNYHLGTFYAGLTNAGGAHLGVYCAEMVGVAGSAAPTGPYVLFSVPRKLAVAGPKATVTFRVNDKPMPVPMTATVEEASTSFDWRPGKAYTADQMKALVEALRHGKTLRVDLADPAVAEPFTLAGSGAALNGILDCGKG</sequence>
<name>A0ABU1JU99_9PROT</name>
<organism evidence="2 3">
    <name type="scientific">Inquilinus ginsengisoli</name>
    <dbReference type="NCBI Taxonomy" id="363840"/>
    <lineage>
        <taxon>Bacteria</taxon>
        <taxon>Pseudomonadati</taxon>
        <taxon>Pseudomonadota</taxon>
        <taxon>Alphaproteobacteria</taxon>
        <taxon>Rhodospirillales</taxon>
        <taxon>Rhodospirillaceae</taxon>
        <taxon>Inquilinus</taxon>
    </lineage>
</organism>
<keyword evidence="3" id="KW-1185">Reference proteome</keyword>
<dbReference type="EMBL" id="JAVDPW010000008">
    <property type="protein sequence ID" value="MDR6292187.1"/>
    <property type="molecule type" value="Genomic_DNA"/>
</dbReference>